<reference evidence="7 8" key="1">
    <citation type="submission" date="2022-01" db="EMBL/GenBank/DDBJ databases">
        <title>Labilibaculum sp. nov, a marine bacterium isolated from Antarctica.</title>
        <authorList>
            <person name="Dai W."/>
        </authorList>
    </citation>
    <scope>NUCLEOTIDE SEQUENCE [LARGE SCALE GENOMIC DNA]</scope>
    <source>
        <strain evidence="7 8">DW002</strain>
    </source>
</reference>
<evidence type="ECO:0000313" key="8">
    <source>
        <dbReference type="Proteomes" id="UP001528920"/>
    </source>
</evidence>
<dbReference type="EMBL" id="JAKJSC010000001">
    <property type="protein sequence ID" value="MDE5417216.1"/>
    <property type="molecule type" value="Genomic_DNA"/>
</dbReference>
<dbReference type="InterPro" id="IPR003594">
    <property type="entry name" value="HATPase_dom"/>
</dbReference>
<evidence type="ECO:0000313" key="7">
    <source>
        <dbReference type="EMBL" id="MDE5417216.1"/>
    </source>
</evidence>
<dbReference type="InterPro" id="IPR005467">
    <property type="entry name" value="His_kinase_dom"/>
</dbReference>
<dbReference type="Pfam" id="PF00072">
    <property type="entry name" value="Response_reg"/>
    <property type="match status" value="1"/>
</dbReference>
<feature type="modified residue" description="4-aspartylphosphate" evidence="4">
    <location>
        <position position="54"/>
    </location>
</feature>
<evidence type="ECO:0000256" key="3">
    <source>
        <dbReference type="ARBA" id="ARBA00022553"/>
    </source>
</evidence>
<feature type="domain" description="Response regulatory" evidence="6">
    <location>
        <begin position="5"/>
        <end position="121"/>
    </location>
</feature>
<dbReference type="RefSeq" id="WP_275108553.1">
    <property type="nucleotide sequence ID" value="NZ_JAKJSC010000001.1"/>
</dbReference>
<dbReference type="GO" id="GO:0016301">
    <property type="term" value="F:kinase activity"/>
    <property type="evidence" value="ECO:0007669"/>
    <property type="project" value="UniProtKB-KW"/>
</dbReference>
<dbReference type="CDD" id="cd19920">
    <property type="entry name" value="REC_PA4781-like"/>
    <property type="match status" value="1"/>
</dbReference>
<keyword evidence="3 4" id="KW-0597">Phosphoprotein</keyword>
<accession>A0ABT5VP53</accession>
<name>A0ABT5VP53_9BACT</name>
<dbReference type="InterPro" id="IPR036097">
    <property type="entry name" value="HisK_dim/P_sf"/>
</dbReference>
<dbReference type="Proteomes" id="UP001528920">
    <property type="component" value="Unassembled WGS sequence"/>
</dbReference>
<dbReference type="SMART" id="SM00448">
    <property type="entry name" value="REC"/>
    <property type="match status" value="1"/>
</dbReference>
<dbReference type="InterPro" id="IPR036890">
    <property type="entry name" value="HATPase_C_sf"/>
</dbReference>
<dbReference type="PROSITE" id="PS50110">
    <property type="entry name" value="RESPONSE_REGULATORY"/>
    <property type="match status" value="1"/>
</dbReference>
<evidence type="ECO:0000259" key="6">
    <source>
        <dbReference type="PROSITE" id="PS50110"/>
    </source>
</evidence>
<dbReference type="Gene3D" id="3.30.565.10">
    <property type="entry name" value="Histidine kinase-like ATPase, C-terminal domain"/>
    <property type="match status" value="1"/>
</dbReference>
<dbReference type="SUPFAM" id="SSF55874">
    <property type="entry name" value="ATPase domain of HSP90 chaperone/DNA topoisomerase II/histidine kinase"/>
    <property type="match status" value="1"/>
</dbReference>
<dbReference type="EC" id="2.7.13.3" evidence="2"/>
<dbReference type="PROSITE" id="PS50109">
    <property type="entry name" value="HIS_KIN"/>
    <property type="match status" value="1"/>
</dbReference>
<comment type="catalytic activity">
    <reaction evidence="1">
        <text>ATP + protein L-histidine = ADP + protein N-phospho-L-histidine.</text>
        <dbReference type="EC" id="2.7.13.3"/>
    </reaction>
</comment>
<keyword evidence="7" id="KW-0418">Kinase</keyword>
<comment type="caution">
    <text evidence="7">The sequence shown here is derived from an EMBL/GenBank/DDBJ whole genome shotgun (WGS) entry which is preliminary data.</text>
</comment>
<evidence type="ECO:0000259" key="5">
    <source>
        <dbReference type="PROSITE" id="PS50109"/>
    </source>
</evidence>
<dbReference type="Gene3D" id="1.10.287.130">
    <property type="match status" value="1"/>
</dbReference>
<dbReference type="Gene3D" id="3.40.50.2300">
    <property type="match status" value="1"/>
</dbReference>
<dbReference type="InterPro" id="IPR001789">
    <property type="entry name" value="Sig_transdc_resp-reg_receiver"/>
</dbReference>
<dbReference type="CDD" id="cd00082">
    <property type="entry name" value="HisKA"/>
    <property type="match status" value="1"/>
</dbReference>
<dbReference type="InterPro" id="IPR003661">
    <property type="entry name" value="HisK_dim/P_dom"/>
</dbReference>
<sequence>MKKHQILIVDDIPDNIKVLQSILSDSSYEITSALSGKDAISLCVAKSFDLVLLDIMMPEMDGYEVCEYLKSKEKTKDIPVIFLTARVDEEAIIKGFETGAQDYVTKPFNPQELVSRVNTHLDLQHKSQKLKLMNLELEERVAARTMELEESNRGLAHANHQLSTLEDAKNDFLSLMSTELREPLNGIVGFAEMLEYSIKNKTNLKYVRFIIQACEKLIGVSDMALLLSALRFDRYEMKLLGISVHDTVKETIEKLRPLISDRKVKVKVDIPKNYIIKGDQKLFGISMEKVIENAVTNAPPRSEVFVGASLEGSAVKVFVQDLGVQFSPAEVNYTFHFFELNKEERREDFNRFTAGLVVVKLVMDLHKAKVDVDNLTDGGVRVSFLLPEY</sequence>
<proteinExistence type="predicted"/>
<dbReference type="SUPFAM" id="SSF52172">
    <property type="entry name" value="CheY-like"/>
    <property type="match status" value="1"/>
</dbReference>
<keyword evidence="8" id="KW-1185">Reference proteome</keyword>
<evidence type="ECO:0000256" key="1">
    <source>
        <dbReference type="ARBA" id="ARBA00000085"/>
    </source>
</evidence>
<evidence type="ECO:0000256" key="2">
    <source>
        <dbReference type="ARBA" id="ARBA00012438"/>
    </source>
</evidence>
<dbReference type="PANTHER" id="PTHR43547">
    <property type="entry name" value="TWO-COMPONENT HISTIDINE KINASE"/>
    <property type="match status" value="1"/>
</dbReference>
<organism evidence="7 8">
    <name type="scientific">Paralabilibaculum antarcticum</name>
    <dbReference type="NCBI Taxonomy" id="2912572"/>
    <lineage>
        <taxon>Bacteria</taxon>
        <taxon>Pseudomonadati</taxon>
        <taxon>Bacteroidota</taxon>
        <taxon>Bacteroidia</taxon>
        <taxon>Marinilabiliales</taxon>
        <taxon>Marinifilaceae</taxon>
        <taxon>Paralabilibaculum</taxon>
    </lineage>
</organism>
<protein>
    <recommendedName>
        <fullName evidence="2">histidine kinase</fullName>
        <ecNumber evidence="2">2.7.13.3</ecNumber>
    </recommendedName>
</protein>
<dbReference type="Pfam" id="PF02518">
    <property type="entry name" value="HATPase_c"/>
    <property type="match status" value="1"/>
</dbReference>
<dbReference type="SUPFAM" id="SSF47384">
    <property type="entry name" value="Homodimeric domain of signal transducing histidine kinase"/>
    <property type="match status" value="1"/>
</dbReference>
<feature type="domain" description="Histidine kinase" evidence="5">
    <location>
        <begin position="175"/>
        <end position="389"/>
    </location>
</feature>
<keyword evidence="7" id="KW-0808">Transferase</keyword>
<dbReference type="InterPro" id="IPR011006">
    <property type="entry name" value="CheY-like_superfamily"/>
</dbReference>
<dbReference type="PANTHER" id="PTHR43547:SF2">
    <property type="entry name" value="HYBRID SIGNAL TRANSDUCTION HISTIDINE KINASE C"/>
    <property type="match status" value="1"/>
</dbReference>
<dbReference type="Pfam" id="PF00512">
    <property type="entry name" value="HisKA"/>
    <property type="match status" value="1"/>
</dbReference>
<gene>
    <name evidence="7" type="ORF">L3049_04270</name>
</gene>
<evidence type="ECO:0000256" key="4">
    <source>
        <dbReference type="PROSITE-ProRule" id="PRU00169"/>
    </source>
</evidence>